<feature type="active site" description="Proton acceptor" evidence="15">
    <location>
        <position position="153"/>
    </location>
</feature>
<dbReference type="EMBL" id="AMRJ01000007">
    <property type="protein sequence ID" value="EKF74903.1"/>
    <property type="molecule type" value="Genomic_DNA"/>
</dbReference>
<dbReference type="InterPro" id="IPR006054">
    <property type="entry name" value="DnaQ"/>
</dbReference>
<dbReference type="GO" id="GO:0008408">
    <property type="term" value="F:3'-5' exonuclease activity"/>
    <property type="evidence" value="ECO:0007669"/>
    <property type="project" value="TreeGrafter"/>
</dbReference>
<comment type="subunit">
    <text evidence="18">DNA polymerase III contains a core (composed of alpha, epsilon and theta chains) that associates with a tau subunit. This core dimerizes to form the POLIII' complex. PolIII' associates with the gamma complex (composed of gamma, delta, delta', psi and chi chains) and with the beta chain to form the complete DNA polymerase III complex.</text>
</comment>
<feature type="binding site" evidence="16">
    <location>
        <position position="7"/>
    </location>
    <ligand>
        <name>substrate</name>
    </ligand>
</feature>
<dbReference type="GO" id="GO:0046872">
    <property type="term" value="F:metal ion binding"/>
    <property type="evidence" value="ECO:0007669"/>
    <property type="project" value="UniProtKB-KW"/>
</dbReference>
<sequence>MRQVVLDTETTGLEPAEGHRVIEIGCVEVVNRRLTGNNLHLYLNPERDIDEGALEVHGISREFLADKPLFSQVAEEFIRFIDGAELVIHNAPFDVGFLNHELRRLGSQFGTIEQRCGILDTLKMARQKHPGQKNNLDALCRRYDVENGHRELHGALLDAEILADVYLAMTGGQTRLSLSANEDAGEGGGAVAEAIRRLSADRPALKVVSATDDERQRHQSKLQAIAKGNDGVALWLNEAEPTADQ</sequence>
<keyword evidence="11 17" id="KW-0460">Magnesium</keyword>
<keyword evidence="7 18" id="KW-0540">Nuclease</keyword>
<evidence type="ECO:0000256" key="10">
    <source>
        <dbReference type="ARBA" id="ARBA00022839"/>
    </source>
</evidence>
<dbReference type="Pfam" id="PF00929">
    <property type="entry name" value="RNase_T"/>
    <property type="match status" value="1"/>
</dbReference>
<accession>L0WDN1</accession>
<evidence type="ECO:0000256" key="7">
    <source>
        <dbReference type="ARBA" id="ARBA00022722"/>
    </source>
</evidence>
<feature type="domain" description="Exonuclease" evidence="19">
    <location>
        <begin position="2"/>
        <end position="175"/>
    </location>
</feature>
<keyword evidence="8 17" id="KW-0479">Metal-binding</keyword>
<evidence type="ECO:0000256" key="12">
    <source>
        <dbReference type="ARBA" id="ARBA00022932"/>
    </source>
</evidence>
<dbReference type="PANTHER" id="PTHR30231">
    <property type="entry name" value="DNA POLYMERASE III SUBUNIT EPSILON"/>
    <property type="match status" value="1"/>
</dbReference>
<dbReference type="EC" id="2.7.7.7" evidence="2 18"/>
<dbReference type="SMART" id="SM00479">
    <property type="entry name" value="EXOIII"/>
    <property type="match status" value="1"/>
</dbReference>
<dbReference type="FunFam" id="3.30.420.10:FF:000012">
    <property type="entry name" value="DNA polymerase III subunit epsilon"/>
    <property type="match status" value="1"/>
</dbReference>
<evidence type="ECO:0000256" key="9">
    <source>
        <dbReference type="ARBA" id="ARBA00022801"/>
    </source>
</evidence>
<feature type="binding site" evidence="16">
    <location>
        <position position="158"/>
    </location>
    <ligand>
        <name>substrate</name>
    </ligand>
</feature>
<evidence type="ECO:0000256" key="14">
    <source>
        <dbReference type="ARBA" id="ARBA00049244"/>
    </source>
</evidence>
<comment type="function">
    <text evidence="18">DNA polymerase III is a complex, multichain enzyme responsible for most of the replicative synthesis in bacteria. The epsilon subunit contain the editing function and is a proofreading 3'-5' exonuclease.</text>
</comment>
<dbReference type="Gene3D" id="3.30.420.10">
    <property type="entry name" value="Ribonuclease H-like superfamily/Ribonuclease H"/>
    <property type="match status" value="1"/>
</dbReference>
<keyword evidence="12 18" id="KW-0239">DNA-directed DNA polymerase</keyword>
<keyword evidence="6 18" id="KW-0235">DNA replication</keyword>
<dbReference type="GO" id="GO:0005829">
    <property type="term" value="C:cytosol"/>
    <property type="evidence" value="ECO:0007669"/>
    <property type="project" value="TreeGrafter"/>
</dbReference>
<feature type="binding site" evidence="16">
    <location>
        <position position="9"/>
    </location>
    <ligand>
        <name>substrate</name>
    </ligand>
</feature>
<name>L0WDN1_9GAMM</name>
<keyword evidence="21" id="KW-1185">Reference proteome</keyword>
<feature type="binding site" evidence="17">
    <location>
        <position position="7"/>
    </location>
    <ligand>
        <name>a divalent metal cation</name>
        <dbReference type="ChEBI" id="CHEBI:60240"/>
        <label>1</label>
        <note>catalytic</note>
    </ligand>
</feature>
<evidence type="ECO:0000256" key="3">
    <source>
        <dbReference type="ARBA" id="ARBA00020352"/>
    </source>
</evidence>
<dbReference type="NCBIfam" id="NF004316">
    <property type="entry name" value="PRK05711.1"/>
    <property type="match status" value="1"/>
</dbReference>
<evidence type="ECO:0000256" key="5">
    <source>
        <dbReference type="ARBA" id="ARBA00022695"/>
    </source>
</evidence>
<dbReference type="InterPro" id="IPR006309">
    <property type="entry name" value="DnaQ_proteo"/>
</dbReference>
<comment type="caution">
    <text evidence="20">The sequence shown here is derived from an EMBL/GenBank/DDBJ whole genome shotgun (WGS) entry which is preliminary data.</text>
</comment>
<reference evidence="20 21" key="1">
    <citation type="journal article" date="2012" name="J. Bacteriol.">
        <title>Genome Sequence of the Alkane-Degrading Bacterium Alcanivorax hongdengensis Type Strain A-11-3.</title>
        <authorList>
            <person name="Lai Q."/>
            <person name="Shao Z."/>
        </authorList>
    </citation>
    <scope>NUCLEOTIDE SEQUENCE [LARGE SCALE GENOMIC DNA]</scope>
    <source>
        <strain evidence="20 21">A-11-3</strain>
    </source>
</reference>
<feature type="binding site" evidence="17">
    <location>
        <position position="158"/>
    </location>
    <ligand>
        <name>a divalent metal cation</name>
        <dbReference type="ChEBI" id="CHEBI:60240"/>
        <label>1</label>
        <note>catalytic</note>
    </ligand>
</feature>
<evidence type="ECO:0000256" key="17">
    <source>
        <dbReference type="PIRSR" id="PIRSR606309-3"/>
    </source>
</evidence>
<evidence type="ECO:0000256" key="15">
    <source>
        <dbReference type="PIRSR" id="PIRSR606309-1"/>
    </source>
</evidence>
<feature type="binding site" evidence="16">
    <location>
        <position position="57"/>
    </location>
    <ligand>
        <name>substrate</name>
    </ligand>
</feature>
<dbReference type="InterPro" id="IPR013520">
    <property type="entry name" value="Ribonucl_H"/>
</dbReference>
<dbReference type="STRING" id="1177179.A11A3_06715"/>
<dbReference type="AlphaFoldDB" id="L0WDN1"/>
<comment type="cofactor">
    <cofactor evidence="1 18">
        <name>Mn(2+)</name>
        <dbReference type="ChEBI" id="CHEBI:29035"/>
    </cofactor>
</comment>
<organism evidence="20 21">
    <name type="scientific">Alcanivorax hongdengensis A-11-3</name>
    <dbReference type="NCBI Taxonomy" id="1177179"/>
    <lineage>
        <taxon>Bacteria</taxon>
        <taxon>Pseudomonadati</taxon>
        <taxon>Pseudomonadota</taxon>
        <taxon>Gammaproteobacteria</taxon>
        <taxon>Oceanospirillales</taxon>
        <taxon>Alcanivoracaceae</taxon>
        <taxon>Alcanivorax</taxon>
    </lineage>
</organism>
<dbReference type="InterPro" id="IPR012337">
    <property type="entry name" value="RNaseH-like_sf"/>
</dbReference>
<evidence type="ECO:0000256" key="18">
    <source>
        <dbReference type="RuleBase" id="RU364087"/>
    </source>
</evidence>
<evidence type="ECO:0000256" key="8">
    <source>
        <dbReference type="ARBA" id="ARBA00022723"/>
    </source>
</evidence>
<dbReference type="InterPro" id="IPR036397">
    <property type="entry name" value="RNaseH_sf"/>
</dbReference>
<dbReference type="NCBIfam" id="TIGR01406">
    <property type="entry name" value="dnaQ_proteo"/>
    <property type="match status" value="1"/>
</dbReference>
<keyword evidence="9 18" id="KW-0378">Hydrolase</keyword>
<evidence type="ECO:0000313" key="20">
    <source>
        <dbReference type="EMBL" id="EKF74903.1"/>
    </source>
</evidence>
<evidence type="ECO:0000256" key="2">
    <source>
        <dbReference type="ARBA" id="ARBA00012417"/>
    </source>
</evidence>
<dbReference type="PATRIC" id="fig|1177179.3.peg.1350"/>
<keyword evidence="5 18" id="KW-0548">Nucleotidyltransferase</keyword>
<comment type="catalytic activity">
    <reaction evidence="14 18">
        <text>DNA(n) + a 2'-deoxyribonucleoside 5'-triphosphate = DNA(n+1) + diphosphate</text>
        <dbReference type="Rhea" id="RHEA:22508"/>
        <dbReference type="Rhea" id="RHEA-COMP:17339"/>
        <dbReference type="Rhea" id="RHEA-COMP:17340"/>
        <dbReference type="ChEBI" id="CHEBI:33019"/>
        <dbReference type="ChEBI" id="CHEBI:61560"/>
        <dbReference type="ChEBI" id="CHEBI:173112"/>
        <dbReference type="EC" id="2.7.7.7"/>
    </reaction>
</comment>
<feature type="binding site" evidence="17">
    <location>
        <position position="9"/>
    </location>
    <ligand>
        <name>a divalent metal cation</name>
        <dbReference type="ChEBI" id="CHEBI:60240"/>
        <label>1</label>
        <note>catalytic</note>
    </ligand>
</feature>
<dbReference type="GO" id="GO:0003677">
    <property type="term" value="F:DNA binding"/>
    <property type="evidence" value="ECO:0007669"/>
    <property type="project" value="InterPro"/>
</dbReference>
<protein>
    <recommendedName>
        <fullName evidence="3 18">DNA polymerase III subunit epsilon</fullName>
        <ecNumber evidence="2 18">2.7.7.7</ecNumber>
    </recommendedName>
</protein>
<dbReference type="CDD" id="cd06131">
    <property type="entry name" value="DNA_pol_III_epsilon_Ecoli_like"/>
    <property type="match status" value="1"/>
</dbReference>
<evidence type="ECO:0000256" key="1">
    <source>
        <dbReference type="ARBA" id="ARBA00001936"/>
    </source>
</evidence>
<dbReference type="GO" id="GO:0003887">
    <property type="term" value="F:DNA-directed DNA polymerase activity"/>
    <property type="evidence" value="ECO:0007669"/>
    <property type="project" value="UniProtKB-KW"/>
</dbReference>
<evidence type="ECO:0000256" key="16">
    <source>
        <dbReference type="PIRSR" id="PIRSR606309-2"/>
    </source>
</evidence>
<evidence type="ECO:0000256" key="6">
    <source>
        <dbReference type="ARBA" id="ARBA00022705"/>
    </source>
</evidence>
<gene>
    <name evidence="18" type="primary">dnaQ</name>
    <name evidence="20" type="ORF">A11A3_06715</name>
</gene>
<dbReference type="OrthoDB" id="9804290at2"/>
<proteinExistence type="predicted"/>
<evidence type="ECO:0000313" key="21">
    <source>
        <dbReference type="Proteomes" id="UP000010164"/>
    </source>
</evidence>
<dbReference type="Proteomes" id="UP000010164">
    <property type="component" value="Unassembled WGS sequence"/>
</dbReference>
<evidence type="ECO:0000256" key="4">
    <source>
        <dbReference type="ARBA" id="ARBA00022679"/>
    </source>
</evidence>
<keyword evidence="13 17" id="KW-0464">Manganese</keyword>
<dbReference type="RefSeq" id="WP_008928525.1">
    <property type="nucleotide sequence ID" value="NZ_AMRJ01000007.1"/>
</dbReference>
<dbReference type="SUPFAM" id="SSF53098">
    <property type="entry name" value="Ribonuclease H-like"/>
    <property type="match status" value="1"/>
</dbReference>
<keyword evidence="10 18" id="KW-0269">Exonuclease</keyword>
<evidence type="ECO:0000259" key="19">
    <source>
        <dbReference type="SMART" id="SM00479"/>
    </source>
</evidence>
<keyword evidence="4 18" id="KW-0808">Transferase</keyword>
<dbReference type="GO" id="GO:0045004">
    <property type="term" value="P:DNA replication proofreading"/>
    <property type="evidence" value="ECO:0007669"/>
    <property type="project" value="TreeGrafter"/>
</dbReference>
<evidence type="ECO:0000256" key="11">
    <source>
        <dbReference type="ARBA" id="ARBA00022842"/>
    </source>
</evidence>
<evidence type="ECO:0000256" key="13">
    <source>
        <dbReference type="ARBA" id="ARBA00023211"/>
    </source>
</evidence>
<dbReference type="eggNOG" id="COG0847">
    <property type="taxonomic scope" value="Bacteria"/>
</dbReference>
<dbReference type="PANTHER" id="PTHR30231:SF41">
    <property type="entry name" value="DNA POLYMERASE III SUBUNIT EPSILON"/>
    <property type="match status" value="1"/>
</dbReference>
<comment type="cofactor">
    <cofactor evidence="17">
        <name>Mg(2+)</name>
        <dbReference type="ChEBI" id="CHEBI:18420"/>
    </cofactor>
    <cofactor evidence="17">
        <name>Mn(2+)</name>
        <dbReference type="ChEBI" id="CHEBI:29035"/>
    </cofactor>
    <text evidence="17">Binds 2 divalent metal cations. Magnesium or manganese.</text>
</comment>
<dbReference type="NCBIfam" id="TIGR00573">
    <property type="entry name" value="dnaq"/>
    <property type="match status" value="1"/>
</dbReference>